<evidence type="ECO:0000256" key="2">
    <source>
        <dbReference type="SAM" id="MobiDB-lite"/>
    </source>
</evidence>
<feature type="compositionally biased region" description="Polar residues" evidence="2">
    <location>
        <begin position="59"/>
        <end position="68"/>
    </location>
</feature>
<name>A0A3S1A8H7_ELYCH</name>
<dbReference type="Proteomes" id="UP000271974">
    <property type="component" value="Unassembled WGS sequence"/>
</dbReference>
<dbReference type="EMBL" id="RQTK01000173">
    <property type="protein sequence ID" value="RUS85346.1"/>
    <property type="molecule type" value="Genomic_DNA"/>
</dbReference>
<keyword evidence="4" id="KW-1185">Reference proteome</keyword>
<reference evidence="3 4" key="1">
    <citation type="submission" date="2019-01" db="EMBL/GenBank/DDBJ databases">
        <title>A draft genome assembly of the solar-powered sea slug Elysia chlorotica.</title>
        <authorList>
            <person name="Cai H."/>
            <person name="Li Q."/>
            <person name="Fang X."/>
            <person name="Li J."/>
            <person name="Curtis N.E."/>
            <person name="Altenburger A."/>
            <person name="Shibata T."/>
            <person name="Feng M."/>
            <person name="Maeda T."/>
            <person name="Schwartz J.A."/>
            <person name="Shigenobu S."/>
            <person name="Lundholm N."/>
            <person name="Nishiyama T."/>
            <person name="Yang H."/>
            <person name="Hasebe M."/>
            <person name="Li S."/>
            <person name="Pierce S.K."/>
            <person name="Wang J."/>
        </authorList>
    </citation>
    <scope>NUCLEOTIDE SEQUENCE [LARGE SCALE GENOMIC DNA]</scope>
    <source>
        <strain evidence="3">EC2010</strain>
        <tissue evidence="3">Whole organism of an adult</tissue>
    </source>
</reference>
<dbReference type="Pfam" id="PF15136">
    <property type="entry name" value="UPF0449"/>
    <property type="match status" value="1"/>
</dbReference>
<evidence type="ECO:0000256" key="1">
    <source>
        <dbReference type="ARBA" id="ARBA00006137"/>
    </source>
</evidence>
<evidence type="ECO:0000313" key="3">
    <source>
        <dbReference type="EMBL" id="RUS85346.1"/>
    </source>
</evidence>
<comment type="caution">
    <text evidence="3">The sequence shown here is derived from an EMBL/GenBank/DDBJ whole genome shotgun (WGS) entry which is preliminary data.</text>
</comment>
<dbReference type="PANTHER" id="PTHR34766:SF1">
    <property type="entry name" value="UPF0449 PROTEIN C19ORF25"/>
    <property type="match status" value="1"/>
</dbReference>
<accession>A0A3S1A8H7</accession>
<gene>
    <name evidence="3" type="ORF">EGW08_006889</name>
</gene>
<evidence type="ECO:0000313" key="4">
    <source>
        <dbReference type="Proteomes" id="UP000271974"/>
    </source>
</evidence>
<dbReference type="PANTHER" id="PTHR34766">
    <property type="entry name" value="UPF0449 PROTEIN C19ORF25"/>
    <property type="match status" value="1"/>
</dbReference>
<sequence>MGVMSKASKGNRLPERPKPPAWEDIDADVSAASKDDVVFSVGRANLPNVSAHVPREKNSQANNSTAESSDLDLSHNDPEEVQASYENVLRLIASYEDLDSVPTSVREQYSNLQVMGQDVLGSISQLRELARSVARDSQAHRSTQAEEGHSVKGKARQKKKK</sequence>
<feature type="region of interest" description="Disordered" evidence="2">
    <location>
        <begin position="45"/>
        <end position="78"/>
    </location>
</feature>
<feature type="region of interest" description="Disordered" evidence="2">
    <location>
        <begin position="1"/>
        <end position="27"/>
    </location>
</feature>
<dbReference type="OrthoDB" id="6129359at2759"/>
<protein>
    <submittedName>
        <fullName evidence="3">Uncharacterized protein</fullName>
    </submittedName>
</protein>
<feature type="compositionally biased region" description="Basic residues" evidence="2">
    <location>
        <begin position="151"/>
        <end position="161"/>
    </location>
</feature>
<dbReference type="InterPro" id="IPR028227">
    <property type="entry name" value="UPF0449"/>
</dbReference>
<feature type="compositionally biased region" description="Basic and acidic residues" evidence="2">
    <location>
        <begin position="131"/>
        <end position="150"/>
    </location>
</feature>
<feature type="region of interest" description="Disordered" evidence="2">
    <location>
        <begin position="131"/>
        <end position="161"/>
    </location>
</feature>
<proteinExistence type="inferred from homology"/>
<comment type="similarity">
    <text evidence="1">Belongs to the UPF0449 family.</text>
</comment>
<organism evidence="3 4">
    <name type="scientific">Elysia chlorotica</name>
    <name type="common">Eastern emerald elysia</name>
    <name type="synonym">Sea slug</name>
    <dbReference type="NCBI Taxonomy" id="188477"/>
    <lineage>
        <taxon>Eukaryota</taxon>
        <taxon>Metazoa</taxon>
        <taxon>Spiralia</taxon>
        <taxon>Lophotrochozoa</taxon>
        <taxon>Mollusca</taxon>
        <taxon>Gastropoda</taxon>
        <taxon>Heterobranchia</taxon>
        <taxon>Euthyneura</taxon>
        <taxon>Panpulmonata</taxon>
        <taxon>Sacoglossa</taxon>
        <taxon>Placobranchoidea</taxon>
        <taxon>Plakobranchidae</taxon>
        <taxon>Elysia</taxon>
    </lineage>
</organism>
<dbReference type="AlphaFoldDB" id="A0A3S1A8H7"/>